<comment type="caution">
    <text evidence="2">The sequence shown here is derived from an EMBL/GenBank/DDBJ whole genome shotgun (WGS) entry which is preliminary data.</text>
</comment>
<dbReference type="EMBL" id="SIHJ01000001">
    <property type="protein sequence ID" value="TWT35532.1"/>
    <property type="molecule type" value="Genomic_DNA"/>
</dbReference>
<feature type="signal peptide" evidence="1">
    <location>
        <begin position="1"/>
        <end position="29"/>
    </location>
</feature>
<dbReference type="Proteomes" id="UP000316714">
    <property type="component" value="Unassembled WGS sequence"/>
</dbReference>
<dbReference type="PROSITE" id="PS51257">
    <property type="entry name" value="PROKAR_LIPOPROTEIN"/>
    <property type="match status" value="1"/>
</dbReference>
<keyword evidence="1" id="KW-0732">Signal</keyword>
<evidence type="ECO:0000256" key="1">
    <source>
        <dbReference type="SAM" id="SignalP"/>
    </source>
</evidence>
<gene>
    <name evidence="2" type="ORF">KOR34_04250</name>
</gene>
<evidence type="ECO:0000313" key="2">
    <source>
        <dbReference type="EMBL" id="TWT35532.1"/>
    </source>
</evidence>
<keyword evidence="3" id="KW-1185">Reference proteome</keyword>
<evidence type="ECO:0000313" key="3">
    <source>
        <dbReference type="Proteomes" id="UP000316714"/>
    </source>
</evidence>
<proteinExistence type="predicted"/>
<organism evidence="2 3">
    <name type="scientific">Posidoniimonas corsicana</name>
    <dbReference type="NCBI Taxonomy" id="1938618"/>
    <lineage>
        <taxon>Bacteria</taxon>
        <taxon>Pseudomonadati</taxon>
        <taxon>Planctomycetota</taxon>
        <taxon>Planctomycetia</taxon>
        <taxon>Pirellulales</taxon>
        <taxon>Lacipirellulaceae</taxon>
        <taxon>Posidoniimonas</taxon>
    </lineage>
</organism>
<sequence length="130" mass="13508" precursor="true">MMPRVCRLICLAPMLIGLAGCGEASTSQAVTGTVSYQGSPLTNGALAFYPAEGRPIQAAIQSDGAYEADLPPGEYRVTVIVGVDLPPGWKDGDPLPPPSVKLPPAYTSRVRTPLVANVSAAQAEPVDFTL</sequence>
<dbReference type="AlphaFoldDB" id="A0A5C5VCV1"/>
<feature type="chain" id="PRO_5022837382" description="Carboxypeptidase regulatory-like domain-containing protein" evidence="1">
    <location>
        <begin position="30"/>
        <end position="130"/>
    </location>
</feature>
<reference evidence="2 3" key="1">
    <citation type="submission" date="2019-02" db="EMBL/GenBank/DDBJ databases">
        <title>Deep-cultivation of Planctomycetes and their phenomic and genomic characterization uncovers novel biology.</title>
        <authorList>
            <person name="Wiegand S."/>
            <person name="Jogler M."/>
            <person name="Boedeker C."/>
            <person name="Pinto D."/>
            <person name="Vollmers J."/>
            <person name="Rivas-Marin E."/>
            <person name="Kohn T."/>
            <person name="Peeters S.H."/>
            <person name="Heuer A."/>
            <person name="Rast P."/>
            <person name="Oberbeckmann S."/>
            <person name="Bunk B."/>
            <person name="Jeske O."/>
            <person name="Meyerdierks A."/>
            <person name="Storesund J.E."/>
            <person name="Kallscheuer N."/>
            <person name="Luecker S."/>
            <person name="Lage O.M."/>
            <person name="Pohl T."/>
            <person name="Merkel B.J."/>
            <person name="Hornburger P."/>
            <person name="Mueller R.-W."/>
            <person name="Bruemmer F."/>
            <person name="Labrenz M."/>
            <person name="Spormann A.M."/>
            <person name="Op Den Camp H."/>
            <person name="Overmann J."/>
            <person name="Amann R."/>
            <person name="Jetten M.S.M."/>
            <person name="Mascher T."/>
            <person name="Medema M.H."/>
            <person name="Devos D.P."/>
            <person name="Kaster A.-K."/>
            <person name="Ovreas L."/>
            <person name="Rohde M."/>
            <person name="Galperin M.Y."/>
            <person name="Jogler C."/>
        </authorList>
    </citation>
    <scope>NUCLEOTIDE SEQUENCE [LARGE SCALE GENOMIC DNA]</scope>
    <source>
        <strain evidence="2 3">KOR34</strain>
    </source>
</reference>
<evidence type="ECO:0008006" key="4">
    <source>
        <dbReference type="Google" id="ProtNLM"/>
    </source>
</evidence>
<protein>
    <recommendedName>
        <fullName evidence="4">Carboxypeptidase regulatory-like domain-containing protein</fullName>
    </recommendedName>
</protein>
<name>A0A5C5VCV1_9BACT</name>
<accession>A0A5C5VCV1</accession>